<dbReference type="NCBIfam" id="TIGR00188">
    <property type="entry name" value="rnpA"/>
    <property type="match status" value="1"/>
</dbReference>
<keyword evidence="5 7" id="KW-0378">Hydrolase</keyword>
<comment type="function">
    <text evidence="1 7">RNaseP catalyzes the removal of the 5'-leader sequence from pre-tRNA to produce the mature 5'-terminus. It can also cleave other RNA substrates such as 4.5S RNA. The protein component plays an auxiliary but essential role in vivo by binding to the 5'-leader sequence and broadening the substrate specificity of the ribozyme.</text>
</comment>
<evidence type="ECO:0000256" key="5">
    <source>
        <dbReference type="ARBA" id="ARBA00022801"/>
    </source>
</evidence>
<dbReference type="GO" id="GO:0030677">
    <property type="term" value="C:ribonuclease P complex"/>
    <property type="evidence" value="ECO:0007669"/>
    <property type="project" value="TreeGrafter"/>
</dbReference>
<dbReference type="SUPFAM" id="SSF54211">
    <property type="entry name" value="Ribosomal protein S5 domain 2-like"/>
    <property type="match status" value="1"/>
</dbReference>
<keyword evidence="3 7" id="KW-0540">Nuclease</keyword>
<organism evidence="9 10">
    <name type="scientific">Thermoflavimicrobium dichotomicum</name>
    <dbReference type="NCBI Taxonomy" id="46223"/>
    <lineage>
        <taxon>Bacteria</taxon>
        <taxon>Bacillati</taxon>
        <taxon>Bacillota</taxon>
        <taxon>Bacilli</taxon>
        <taxon>Bacillales</taxon>
        <taxon>Thermoactinomycetaceae</taxon>
        <taxon>Thermoflavimicrobium</taxon>
    </lineage>
</organism>
<dbReference type="GO" id="GO:0000049">
    <property type="term" value="F:tRNA binding"/>
    <property type="evidence" value="ECO:0007669"/>
    <property type="project" value="UniProtKB-UniRule"/>
</dbReference>
<dbReference type="InterPro" id="IPR020568">
    <property type="entry name" value="Ribosomal_Su5_D2-typ_SF"/>
</dbReference>
<proteinExistence type="inferred from homology"/>
<comment type="catalytic activity">
    <reaction evidence="7">
        <text>Endonucleolytic cleavage of RNA, removing 5'-extranucleotides from tRNA precursor.</text>
        <dbReference type="EC" id="3.1.26.5"/>
    </reaction>
</comment>
<keyword evidence="6 7" id="KW-0694">RNA-binding</keyword>
<evidence type="ECO:0000256" key="3">
    <source>
        <dbReference type="ARBA" id="ARBA00022722"/>
    </source>
</evidence>
<evidence type="ECO:0000256" key="2">
    <source>
        <dbReference type="ARBA" id="ARBA00022694"/>
    </source>
</evidence>
<accession>A0A1I3KEW6</accession>
<dbReference type="Gene3D" id="3.30.230.10">
    <property type="match status" value="1"/>
</dbReference>
<gene>
    <name evidence="7" type="primary">rnpA</name>
    <name evidence="9" type="ORF">SAMN05421852_101423</name>
</gene>
<reference evidence="9 10" key="1">
    <citation type="submission" date="2016-10" db="EMBL/GenBank/DDBJ databases">
        <authorList>
            <person name="de Groot N.N."/>
        </authorList>
    </citation>
    <scope>NUCLEOTIDE SEQUENCE [LARGE SCALE GENOMIC DNA]</scope>
    <source>
        <strain evidence="9 10">DSM 44778</strain>
    </source>
</reference>
<dbReference type="EMBL" id="FORR01000001">
    <property type="protein sequence ID" value="SFI70745.1"/>
    <property type="molecule type" value="Genomic_DNA"/>
</dbReference>
<evidence type="ECO:0000256" key="8">
    <source>
        <dbReference type="NCBIfam" id="TIGR00188"/>
    </source>
</evidence>
<name>A0A1I3KEW6_9BACL</name>
<evidence type="ECO:0000256" key="4">
    <source>
        <dbReference type="ARBA" id="ARBA00022759"/>
    </source>
</evidence>
<keyword evidence="4 7" id="KW-0255">Endonuclease</keyword>
<dbReference type="AlphaFoldDB" id="A0A1I3KEW6"/>
<comment type="subunit">
    <text evidence="7">Consists of a catalytic RNA component (M1 or rnpB) and a protein subunit.</text>
</comment>
<dbReference type="PANTHER" id="PTHR33992">
    <property type="entry name" value="RIBONUCLEASE P PROTEIN COMPONENT"/>
    <property type="match status" value="1"/>
</dbReference>
<comment type="similarity">
    <text evidence="7">Belongs to the RnpA family.</text>
</comment>
<evidence type="ECO:0000256" key="7">
    <source>
        <dbReference type="HAMAP-Rule" id="MF_00227"/>
    </source>
</evidence>
<dbReference type="STRING" id="46223.SAMN05421852_101423"/>
<dbReference type="PROSITE" id="PS00648">
    <property type="entry name" value="RIBONUCLEASE_P"/>
    <property type="match status" value="1"/>
</dbReference>
<evidence type="ECO:0000313" key="10">
    <source>
        <dbReference type="Proteomes" id="UP000199545"/>
    </source>
</evidence>
<dbReference type="GO" id="GO:0004526">
    <property type="term" value="F:ribonuclease P activity"/>
    <property type="evidence" value="ECO:0007669"/>
    <property type="project" value="UniProtKB-UniRule"/>
</dbReference>
<sequence length="123" mass="14534">MFLQRVYRLKRRNDFRRVFRTGVSVANRQFVVYVAKRLEAGPARLGISVSRKLGKAVVRNRVKRLIKEVARHWMKHLRPQTDIVVIARNPVANMSYDQVKSSLRHVFYKANLFQSNPEKNKKE</sequence>
<evidence type="ECO:0000256" key="1">
    <source>
        <dbReference type="ARBA" id="ARBA00002663"/>
    </source>
</evidence>
<dbReference type="GO" id="GO:0001682">
    <property type="term" value="P:tRNA 5'-leader removal"/>
    <property type="evidence" value="ECO:0007669"/>
    <property type="project" value="UniProtKB-UniRule"/>
</dbReference>
<dbReference type="EC" id="3.1.26.5" evidence="7 8"/>
<dbReference type="InterPro" id="IPR014721">
    <property type="entry name" value="Ribsml_uS5_D2-typ_fold_subgr"/>
</dbReference>
<dbReference type="Proteomes" id="UP000199545">
    <property type="component" value="Unassembled WGS sequence"/>
</dbReference>
<dbReference type="InterPro" id="IPR020539">
    <property type="entry name" value="RNase_P_CS"/>
</dbReference>
<dbReference type="FunFam" id="3.30.230.10:FF:000021">
    <property type="entry name" value="Ribonuclease P protein component"/>
    <property type="match status" value="1"/>
</dbReference>
<dbReference type="PANTHER" id="PTHR33992:SF1">
    <property type="entry name" value="RIBONUCLEASE P PROTEIN COMPONENT"/>
    <property type="match status" value="1"/>
</dbReference>
<protein>
    <recommendedName>
        <fullName evidence="7 8">Ribonuclease P protein component</fullName>
        <shortName evidence="7">RNase P protein</shortName>
        <shortName evidence="7">RNaseP protein</shortName>
        <ecNumber evidence="7 8">3.1.26.5</ecNumber>
    </recommendedName>
    <alternativeName>
        <fullName evidence="7">Protein C5</fullName>
    </alternativeName>
</protein>
<dbReference type="InterPro" id="IPR000100">
    <property type="entry name" value="RNase_P"/>
</dbReference>
<keyword evidence="10" id="KW-1185">Reference proteome</keyword>
<evidence type="ECO:0000256" key="6">
    <source>
        <dbReference type="ARBA" id="ARBA00022884"/>
    </source>
</evidence>
<dbReference type="HAMAP" id="MF_00227">
    <property type="entry name" value="RNase_P"/>
    <property type="match status" value="1"/>
</dbReference>
<keyword evidence="2 7" id="KW-0819">tRNA processing</keyword>
<dbReference type="GO" id="GO:0042781">
    <property type="term" value="F:3'-tRNA processing endoribonuclease activity"/>
    <property type="evidence" value="ECO:0007669"/>
    <property type="project" value="TreeGrafter"/>
</dbReference>
<evidence type="ECO:0000313" key="9">
    <source>
        <dbReference type="EMBL" id="SFI70745.1"/>
    </source>
</evidence>
<dbReference type="Pfam" id="PF00825">
    <property type="entry name" value="Ribonuclease_P"/>
    <property type="match status" value="1"/>
</dbReference>